<reference evidence="2 3" key="1">
    <citation type="submission" date="2022-12" db="EMBL/GenBank/DDBJ databases">
        <title>Dasania phycosphaerae sp. nov., isolated from particulate material of the south coast of Korea.</title>
        <authorList>
            <person name="Jiang Y."/>
        </authorList>
    </citation>
    <scope>NUCLEOTIDE SEQUENCE [LARGE SCALE GENOMIC DNA]</scope>
    <source>
        <strain evidence="2 3">GY-19</strain>
    </source>
</reference>
<dbReference type="InterPro" id="IPR052340">
    <property type="entry name" value="RNase_Y/CdgJ"/>
</dbReference>
<dbReference type="Proteomes" id="UP001069090">
    <property type="component" value="Unassembled WGS sequence"/>
</dbReference>
<accession>A0A9J6RIY0</accession>
<keyword evidence="3" id="KW-1185">Reference proteome</keyword>
<dbReference type="SUPFAM" id="SSF109604">
    <property type="entry name" value="HD-domain/PDEase-like"/>
    <property type="match status" value="1"/>
</dbReference>
<evidence type="ECO:0000313" key="2">
    <source>
        <dbReference type="EMBL" id="MCZ0864208.1"/>
    </source>
</evidence>
<dbReference type="AlphaFoldDB" id="A0A9J6RIY0"/>
<dbReference type="EMBL" id="JAPTGG010000002">
    <property type="protein sequence ID" value="MCZ0864208.1"/>
    <property type="molecule type" value="Genomic_DNA"/>
</dbReference>
<dbReference type="InterPro" id="IPR029016">
    <property type="entry name" value="GAF-like_dom_sf"/>
</dbReference>
<feature type="domain" description="HDOD" evidence="1">
    <location>
        <begin position="38"/>
        <end position="234"/>
    </location>
</feature>
<organism evidence="2 3">
    <name type="scientific">Dasania phycosphaerae</name>
    <dbReference type="NCBI Taxonomy" id="2950436"/>
    <lineage>
        <taxon>Bacteria</taxon>
        <taxon>Pseudomonadati</taxon>
        <taxon>Pseudomonadota</taxon>
        <taxon>Gammaproteobacteria</taxon>
        <taxon>Cellvibrionales</taxon>
        <taxon>Spongiibacteraceae</taxon>
        <taxon>Dasania</taxon>
    </lineage>
</organism>
<dbReference type="SUPFAM" id="SSF55781">
    <property type="entry name" value="GAF domain-like"/>
    <property type="match status" value="1"/>
</dbReference>
<comment type="caution">
    <text evidence="2">The sequence shown here is derived from an EMBL/GenBank/DDBJ whole genome shotgun (WGS) entry which is preliminary data.</text>
</comment>
<dbReference type="PROSITE" id="PS51833">
    <property type="entry name" value="HDOD"/>
    <property type="match status" value="1"/>
</dbReference>
<proteinExistence type="predicted"/>
<name>A0A9J6RIY0_9GAMM</name>
<protein>
    <submittedName>
        <fullName evidence="2">HDOD domain-containing protein</fullName>
    </submittedName>
</protein>
<evidence type="ECO:0000259" key="1">
    <source>
        <dbReference type="PROSITE" id="PS51833"/>
    </source>
</evidence>
<evidence type="ECO:0000313" key="3">
    <source>
        <dbReference type="Proteomes" id="UP001069090"/>
    </source>
</evidence>
<dbReference type="RefSeq" id="WP_258330363.1">
    <property type="nucleotide sequence ID" value="NZ_JAPTGG010000002.1"/>
</dbReference>
<dbReference type="Pfam" id="PF08668">
    <property type="entry name" value="HDOD"/>
    <property type="match status" value="1"/>
</dbReference>
<dbReference type="Gene3D" id="1.10.3210.10">
    <property type="entry name" value="Hypothetical protein af1432"/>
    <property type="match status" value="1"/>
</dbReference>
<dbReference type="Gene3D" id="3.30.450.40">
    <property type="match status" value="1"/>
</dbReference>
<gene>
    <name evidence="2" type="ORF">O0V09_03290</name>
</gene>
<dbReference type="InterPro" id="IPR013976">
    <property type="entry name" value="HDOD"/>
</dbReference>
<dbReference type="PANTHER" id="PTHR33525:SF3">
    <property type="entry name" value="RIBONUCLEASE Y"/>
    <property type="match status" value="1"/>
</dbReference>
<dbReference type="PANTHER" id="PTHR33525">
    <property type="match status" value="1"/>
</dbReference>
<sequence>MWPLNNDNNNNPRFMVLGVGVESKDTEYWVRQLNNVQLPVLSGVMQEINAVTQCSESSAEQLSELIMRDSALTAKVLRLANSVTNTRGSNKINTISRAVVQLGFKGIKAISLSIMLVDSLLKNKDKERMMQWMARGFHTAVQAENLMQQVDNQADEEVFITALLLHVGDMAFWSMKGEHAKLLDGALDNCGEFSNPKLEQKVLGTTLKEVGVALADKWNLGEDLKEVLSPGHKPSLRTQAVLLGEKISAAAEKGWDSPEFTDVLVDASMFTGVGLQDMRAKITQGAERAAGVANTYGAESITRYIPKVDATASAPQASATTEEAAVVATAPVNDGVHADAKLQLEILREMGNMVEHNIDVNTLFTMLTEGIHKGVGFERVALCLIDPKVTMMTAKYILGEKTDIWREDLKMPVKAQQDNLFAYCLHKQVTVWMKRRSSCGLEHLVNKRMQNLIDTDNCVIAAIYTGKRTIGLLLADRGIKGPDITQEQFDSYSHFVQQANSSLAMLAAKSKR</sequence>